<feature type="compositionally biased region" description="Basic and acidic residues" evidence="1">
    <location>
        <begin position="25"/>
        <end position="38"/>
    </location>
</feature>
<keyword evidence="3" id="KW-1185">Reference proteome</keyword>
<name>A0ABQ3D8C8_9RHOB</name>
<proteinExistence type="predicted"/>
<reference evidence="3" key="1">
    <citation type="journal article" date="2019" name="Int. J. Syst. Evol. Microbiol.">
        <title>The Global Catalogue of Microorganisms (GCM) 10K type strain sequencing project: providing services to taxonomists for standard genome sequencing and annotation.</title>
        <authorList>
            <consortium name="The Broad Institute Genomics Platform"/>
            <consortium name="The Broad Institute Genome Sequencing Center for Infectious Disease"/>
            <person name="Wu L."/>
            <person name="Ma J."/>
        </authorList>
    </citation>
    <scope>NUCLEOTIDE SEQUENCE [LARGE SCALE GENOMIC DNA]</scope>
    <source>
        <strain evidence="3">KCTC 32465</strain>
    </source>
</reference>
<comment type="caution">
    <text evidence="2">The sequence shown here is derived from an EMBL/GenBank/DDBJ whole genome shotgun (WGS) entry which is preliminary data.</text>
</comment>
<dbReference type="EMBL" id="BMZF01000013">
    <property type="protein sequence ID" value="GHA62175.1"/>
    <property type="molecule type" value="Genomic_DNA"/>
</dbReference>
<organism evidence="2 3">
    <name type="scientific">Paramylibacter ulvae</name>
    <dbReference type="NCBI Taxonomy" id="1651968"/>
    <lineage>
        <taxon>Bacteria</taxon>
        <taxon>Pseudomonadati</taxon>
        <taxon>Pseudomonadota</taxon>
        <taxon>Alphaproteobacteria</taxon>
        <taxon>Rhodobacterales</taxon>
        <taxon>Paracoccaceae</taxon>
        <taxon>Paramylibacter</taxon>
    </lineage>
</organism>
<protein>
    <submittedName>
        <fullName evidence="2">Uncharacterized protein</fullName>
    </submittedName>
</protein>
<dbReference type="Proteomes" id="UP000634455">
    <property type="component" value="Unassembled WGS sequence"/>
</dbReference>
<feature type="compositionally biased region" description="Basic and acidic residues" evidence="1">
    <location>
        <begin position="48"/>
        <end position="58"/>
    </location>
</feature>
<feature type="compositionally biased region" description="Basic and acidic residues" evidence="1">
    <location>
        <begin position="73"/>
        <end position="82"/>
    </location>
</feature>
<evidence type="ECO:0000313" key="2">
    <source>
        <dbReference type="EMBL" id="GHA62175.1"/>
    </source>
</evidence>
<evidence type="ECO:0000313" key="3">
    <source>
        <dbReference type="Proteomes" id="UP000634455"/>
    </source>
</evidence>
<accession>A0ABQ3D8C8</accession>
<gene>
    <name evidence="2" type="ORF">GCM10008927_29510</name>
</gene>
<sequence>MGDLPICALAETEKHFPRITQPCRRGGDRANPLRDWKSPKRRVPGDMGRPENERRDEQAAEVEPGWYKRRPHARTEPDKDGQ</sequence>
<evidence type="ECO:0000256" key="1">
    <source>
        <dbReference type="SAM" id="MobiDB-lite"/>
    </source>
</evidence>
<feature type="region of interest" description="Disordered" evidence="1">
    <location>
        <begin position="20"/>
        <end position="82"/>
    </location>
</feature>